<evidence type="ECO:0000259" key="3">
    <source>
        <dbReference type="Pfam" id="PF14512"/>
    </source>
</evidence>
<feature type="domain" description="Putative nitroreductase TM1586" evidence="3">
    <location>
        <begin position="5"/>
        <end position="235"/>
    </location>
</feature>
<dbReference type="GO" id="GO:0016491">
    <property type="term" value="F:oxidoreductase activity"/>
    <property type="evidence" value="ECO:0007669"/>
    <property type="project" value="UniProtKB-KW"/>
</dbReference>
<evidence type="ECO:0000313" key="4">
    <source>
        <dbReference type="EMBL" id="SMB86135.1"/>
    </source>
</evidence>
<dbReference type="Proteomes" id="UP000192368">
    <property type="component" value="Unassembled WGS sequence"/>
</dbReference>
<dbReference type="InterPro" id="IPR029478">
    <property type="entry name" value="TM1586_NiRdase"/>
</dbReference>
<dbReference type="PANTHER" id="PTHR43673">
    <property type="entry name" value="NAD(P)H NITROREDUCTASE YDGI-RELATED"/>
    <property type="match status" value="1"/>
</dbReference>
<dbReference type="EMBL" id="FWWR01000009">
    <property type="protein sequence ID" value="SMB86135.1"/>
    <property type="molecule type" value="Genomic_DNA"/>
</dbReference>
<dbReference type="Pfam" id="PF14512">
    <property type="entry name" value="TM1586_NiRdase"/>
    <property type="match status" value="1"/>
</dbReference>
<keyword evidence="5" id="KW-1185">Reference proteome</keyword>
<evidence type="ECO:0000313" key="5">
    <source>
        <dbReference type="Proteomes" id="UP000192368"/>
    </source>
</evidence>
<protein>
    <submittedName>
        <fullName evidence="4">Nitroreductase family</fullName>
    </submittedName>
</protein>
<dbReference type="InterPro" id="IPR000415">
    <property type="entry name" value="Nitroreductase-like"/>
</dbReference>
<reference evidence="5" key="1">
    <citation type="submission" date="2017-04" db="EMBL/GenBank/DDBJ databases">
        <authorList>
            <person name="Varghese N."/>
            <person name="Submissions S."/>
        </authorList>
    </citation>
    <scope>NUCLEOTIDE SEQUENCE [LARGE SCALE GENOMIC DNA]</scope>
    <source>
        <strain evidence="5">DSM 20463</strain>
    </source>
</reference>
<dbReference type="Gene3D" id="3.40.109.10">
    <property type="entry name" value="NADH Oxidase"/>
    <property type="match status" value="1"/>
</dbReference>
<dbReference type="STRING" id="573058.SAMN00017477_0859"/>
<dbReference type="PANTHER" id="PTHR43673:SF10">
    <property type="entry name" value="NADH DEHYDROGENASE_NAD(P)H NITROREDUCTASE XCC3605-RELATED"/>
    <property type="match status" value="1"/>
</dbReference>
<dbReference type="SUPFAM" id="SSF55469">
    <property type="entry name" value="FMN-dependent nitroreductase-like"/>
    <property type="match status" value="2"/>
</dbReference>
<accession>A0A1W1UYE2</accession>
<dbReference type="OrthoDB" id="9814075at2"/>
<dbReference type="Gene3D" id="3.40.109.30">
    <property type="entry name" value="putative nitroreductase (tm1586), domain 2"/>
    <property type="match status" value="1"/>
</dbReference>
<dbReference type="RefSeq" id="WP_084230497.1">
    <property type="nucleotide sequence ID" value="NZ_FWWR01000009.1"/>
</dbReference>
<proteinExistence type="inferred from homology"/>
<organism evidence="4 5">
    <name type="scientific">Peptoniphilus asaccharolyticus DSM 20463</name>
    <dbReference type="NCBI Taxonomy" id="573058"/>
    <lineage>
        <taxon>Bacteria</taxon>
        <taxon>Bacillati</taxon>
        <taxon>Bacillota</taxon>
        <taxon>Tissierellia</taxon>
        <taxon>Tissierellales</taxon>
        <taxon>Peptoniphilaceae</taxon>
        <taxon>Peptoniphilus</taxon>
    </lineage>
</organism>
<evidence type="ECO:0000256" key="1">
    <source>
        <dbReference type="ARBA" id="ARBA00007118"/>
    </source>
</evidence>
<comment type="similarity">
    <text evidence="1">Belongs to the nitroreductase family.</text>
</comment>
<keyword evidence="2" id="KW-0560">Oxidoreductase</keyword>
<evidence type="ECO:0000256" key="2">
    <source>
        <dbReference type="ARBA" id="ARBA00023002"/>
    </source>
</evidence>
<gene>
    <name evidence="4" type="ORF">SAMN00017477_0859</name>
</gene>
<name>A0A1W1UYE2_PEPAS</name>
<dbReference type="AlphaFoldDB" id="A0A1W1UYE2"/>
<sequence>MLVTNFLQKRKSVRDFKTTKVDKYELAIIKDAIEQISKENDDLLKFQLLENGSIVSEGLKGKAGYGGVMIEAPHYVSISSEKETLENKLKIGYTLEKLNTKIVNLDIDTCWITVDEVDKETMNSVFGEDGERINYLIGFGYGKAKKLFSKETTSSRNPVKEMVFEGEIGNPVSAELLEERGLLDIFSTIIYAPSHKNFQPWRFVLKDSEVEVYMEKSDEDLRSLIDIGVIMFYFEELARDNSIDGKWDLNIHEEGNYLKIASFKL</sequence>